<dbReference type="Proteomes" id="UP000785625">
    <property type="component" value="Unassembled WGS sequence"/>
</dbReference>
<organism evidence="1 2">
    <name type="scientific">Limosilactobacillus coleohominis</name>
    <dbReference type="NCBI Taxonomy" id="181675"/>
    <lineage>
        <taxon>Bacteria</taxon>
        <taxon>Bacillati</taxon>
        <taxon>Bacillota</taxon>
        <taxon>Bacilli</taxon>
        <taxon>Lactobacillales</taxon>
        <taxon>Lactobacillaceae</taxon>
        <taxon>Limosilactobacillus</taxon>
    </lineage>
</organism>
<proteinExistence type="predicted"/>
<protein>
    <submittedName>
        <fullName evidence="1">Uncharacterized protein</fullName>
    </submittedName>
</protein>
<dbReference type="EMBL" id="JACJKU010000115">
    <property type="protein sequence ID" value="MBM6941340.1"/>
    <property type="molecule type" value="Genomic_DNA"/>
</dbReference>
<reference evidence="1 2" key="1">
    <citation type="journal article" date="2021" name="Sci. Rep.">
        <title>The distribution of antibiotic resistance genes in chicken gut microbiota commensals.</title>
        <authorList>
            <person name="Juricova H."/>
            <person name="Matiasovicova J."/>
            <person name="Kubasova T."/>
            <person name="Cejkova D."/>
            <person name="Rychlik I."/>
        </authorList>
    </citation>
    <scope>NUCLEOTIDE SEQUENCE [LARGE SCALE GENOMIC DNA]</scope>
    <source>
        <strain evidence="1 2">An574</strain>
    </source>
</reference>
<comment type="caution">
    <text evidence="1">The sequence shown here is derived from an EMBL/GenBank/DDBJ whole genome shotgun (WGS) entry which is preliminary data.</text>
</comment>
<accession>A0ABS2GYH9</accession>
<keyword evidence="2" id="KW-1185">Reference proteome</keyword>
<evidence type="ECO:0000313" key="2">
    <source>
        <dbReference type="Proteomes" id="UP000785625"/>
    </source>
</evidence>
<evidence type="ECO:0000313" key="1">
    <source>
        <dbReference type="EMBL" id="MBM6941340.1"/>
    </source>
</evidence>
<gene>
    <name evidence="1" type="ORF">H5975_07745</name>
</gene>
<sequence length="52" mass="6520">MGKLRYTFFKFPKDFKPYLLSVNKTEYLNEQQERLNEKQHEKQLNKKMMKLH</sequence>
<name>A0ABS2GYH9_9LACO</name>
<dbReference type="RefSeq" id="WP_158227571.1">
    <property type="nucleotide sequence ID" value="NZ_JACJKU010000115.1"/>
</dbReference>